<dbReference type="Proteomes" id="UP000199137">
    <property type="component" value="Unassembled WGS sequence"/>
</dbReference>
<dbReference type="Gene3D" id="3.40.50.150">
    <property type="entry name" value="Vaccinia Virus protein VP39"/>
    <property type="match status" value="1"/>
</dbReference>
<keyword evidence="1" id="KW-0808">Transferase</keyword>
<dbReference type="Pfam" id="PF04672">
    <property type="entry name" value="Methyltransf_19"/>
    <property type="match status" value="1"/>
</dbReference>
<keyword evidence="1" id="KW-0489">Methyltransferase</keyword>
<dbReference type="AlphaFoldDB" id="A0A1I5DAC6"/>
<reference evidence="1 2" key="1">
    <citation type="submission" date="2016-10" db="EMBL/GenBank/DDBJ databases">
        <authorList>
            <person name="de Groot N.N."/>
        </authorList>
    </citation>
    <scope>NUCLEOTIDE SEQUENCE [LARGE SCALE GENOMIC DNA]</scope>
    <source>
        <strain evidence="1 2">DSM 44637</strain>
    </source>
</reference>
<evidence type="ECO:0000313" key="2">
    <source>
        <dbReference type="Proteomes" id="UP000199137"/>
    </source>
</evidence>
<evidence type="ECO:0000313" key="1">
    <source>
        <dbReference type="EMBL" id="SFN96153.1"/>
    </source>
</evidence>
<dbReference type="RefSeq" id="WP_093571882.1">
    <property type="nucleotide sequence ID" value="NZ_FOWC01000001.1"/>
</dbReference>
<sequence length="282" mass="31512">MTEKPDAAPKAPEGVDVEKPSAARVYDWYLGGKQNWAVDREFGRRVEKMWSLARPGAKQNREFMNRVVRAALDAGIRQFLDLGSGVPTAGNVHEVVEGALGDDDEATVVYVDYEPVAVAHATLILEDEAATDWAGIVQADMRDPRAVLNDPRTRELIDFDKPVCVMLMAVLHFVGPDDDPDGIVRAYRDKLVSGSWLAISQMSEGDGSGPALEGLRWFVEQYRKTSNPMWLRDRDEIEPFFGGWPLLEPGITHLPDWRPERELNAVEAEARPFAWCAVARKP</sequence>
<dbReference type="GO" id="GO:0008168">
    <property type="term" value="F:methyltransferase activity"/>
    <property type="evidence" value="ECO:0007669"/>
    <property type="project" value="UniProtKB-KW"/>
</dbReference>
<dbReference type="EMBL" id="FOWC01000001">
    <property type="protein sequence ID" value="SFN96153.1"/>
    <property type="molecule type" value="Genomic_DNA"/>
</dbReference>
<organism evidence="1 2">
    <name type="scientific">Amycolatopsis rubida</name>
    <dbReference type="NCBI Taxonomy" id="112413"/>
    <lineage>
        <taxon>Bacteria</taxon>
        <taxon>Bacillati</taxon>
        <taxon>Actinomycetota</taxon>
        <taxon>Actinomycetes</taxon>
        <taxon>Pseudonocardiales</taxon>
        <taxon>Pseudonocardiaceae</taxon>
        <taxon>Amycolatopsis</taxon>
    </lineage>
</organism>
<dbReference type="OrthoDB" id="4134439at2"/>
<gene>
    <name evidence="1" type="ORF">SAMN05421854_101155</name>
</gene>
<accession>A0A1I5DAC6</accession>
<dbReference type="GO" id="GO:0032259">
    <property type="term" value="P:methylation"/>
    <property type="evidence" value="ECO:0007669"/>
    <property type="project" value="UniProtKB-KW"/>
</dbReference>
<proteinExistence type="predicted"/>
<dbReference type="STRING" id="112413.SAMN05421854_101155"/>
<name>A0A1I5DAC6_9PSEU</name>
<protein>
    <submittedName>
        <fullName evidence="1">S-adenosyl methyltransferase</fullName>
    </submittedName>
</protein>
<dbReference type="PIRSF" id="PIRSF017393">
    <property type="entry name" value="MTase_SAV2177"/>
    <property type="match status" value="1"/>
</dbReference>
<dbReference type="SUPFAM" id="SSF53335">
    <property type="entry name" value="S-adenosyl-L-methionine-dependent methyltransferases"/>
    <property type="match status" value="1"/>
</dbReference>
<dbReference type="InterPro" id="IPR029063">
    <property type="entry name" value="SAM-dependent_MTases_sf"/>
</dbReference>
<dbReference type="InterPro" id="IPR006764">
    <property type="entry name" value="SAM_dep_MeTrfase_SAV2177_type"/>
</dbReference>